<name>A0A9W7BLR4_9STRA</name>
<protein>
    <submittedName>
        <fullName evidence="2">Uncharacterized protein</fullName>
    </submittedName>
</protein>
<dbReference type="AlphaFoldDB" id="A0A9W7BLR4"/>
<keyword evidence="1" id="KW-0812">Transmembrane</keyword>
<gene>
    <name evidence="2" type="ORF">TrST_g1806</name>
</gene>
<keyword evidence="3" id="KW-1185">Reference proteome</keyword>
<proteinExistence type="predicted"/>
<evidence type="ECO:0000313" key="2">
    <source>
        <dbReference type="EMBL" id="GMH92721.1"/>
    </source>
</evidence>
<accession>A0A9W7BLR4</accession>
<dbReference type="EMBL" id="BRXY01000404">
    <property type="protein sequence ID" value="GMH92721.1"/>
    <property type="molecule type" value="Genomic_DNA"/>
</dbReference>
<feature type="transmembrane region" description="Helical" evidence="1">
    <location>
        <begin position="175"/>
        <end position="199"/>
    </location>
</feature>
<sequence>MPPAVTLNGDALWTGAILLAGAISLASLISFTQGATDEEGLDWLFGQENGGRTRSISQMIVDSEPYIQGRGFAGMNVSMVLILAHFLHNVYPTLQVAFSSFPKSTKLLFASFLISTCSVQSVITVTYRQGLVLHFSFAGFFFLFAAVISFTSSYLEYKSWSTSYSESTLPSKIRLVLVHLSTVVMFLTWFLFGLSVITYSDIERIDRRPPVIWAELFGVLGFLLYCCSLIPYLQKYGDDGETLDFEQRKKEREDSYL</sequence>
<evidence type="ECO:0000313" key="3">
    <source>
        <dbReference type="Proteomes" id="UP001165085"/>
    </source>
</evidence>
<feature type="transmembrane region" description="Helical" evidence="1">
    <location>
        <begin position="12"/>
        <end position="31"/>
    </location>
</feature>
<organism evidence="2 3">
    <name type="scientific">Triparma strigata</name>
    <dbReference type="NCBI Taxonomy" id="1606541"/>
    <lineage>
        <taxon>Eukaryota</taxon>
        <taxon>Sar</taxon>
        <taxon>Stramenopiles</taxon>
        <taxon>Ochrophyta</taxon>
        <taxon>Bolidophyceae</taxon>
        <taxon>Parmales</taxon>
        <taxon>Triparmaceae</taxon>
        <taxon>Triparma</taxon>
    </lineage>
</organism>
<dbReference type="Proteomes" id="UP001165085">
    <property type="component" value="Unassembled WGS sequence"/>
</dbReference>
<feature type="transmembrane region" description="Helical" evidence="1">
    <location>
        <begin position="211"/>
        <end position="233"/>
    </location>
</feature>
<keyword evidence="1" id="KW-0472">Membrane</keyword>
<feature type="transmembrane region" description="Helical" evidence="1">
    <location>
        <begin position="107"/>
        <end position="125"/>
    </location>
</feature>
<reference evidence="3" key="1">
    <citation type="journal article" date="2023" name="Commun. Biol.">
        <title>Genome analysis of Parmales, the sister group of diatoms, reveals the evolutionary specialization of diatoms from phago-mixotrophs to photoautotrophs.</title>
        <authorList>
            <person name="Ban H."/>
            <person name="Sato S."/>
            <person name="Yoshikawa S."/>
            <person name="Yamada K."/>
            <person name="Nakamura Y."/>
            <person name="Ichinomiya M."/>
            <person name="Sato N."/>
            <person name="Blanc-Mathieu R."/>
            <person name="Endo H."/>
            <person name="Kuwata A."/>
            <person name="Ogata H."/>
        </authorList>
    </citation>
    <scope>NUCLEOTIDE SEQUENCE [LARGE SCALE GENOMIC DNA]</scope>
    <source>
        <strain evidence="3">NIES 3701</strain>
    </source>
</reference>
<comment type="caution">
    <text evidence="2">The sequence shown here is derived from an EMBL/GenBank/DDBJ whole genome shotgun (WGS) entry which is preliminary data.</text>
</comment>
<keyword evidence="1" id="KW-1133">Transmembrane helix</keyword>
<feature type="transmembrane region" description="Helical" evidence="1">
    <location>
        <begin position="132"/>
        <end position="155"/>
    </location>
</feature>
<evidence type="ECO:0000256" key="1">
    <source>
        <dbReference type="SAM" id="Phobius"/>
    </source>
</evidence>